<proteinExistence type="predicted"/>
<dbReference type="AlphaFoldDB" id="X6MSI4"/>
<organism evidence="1 2">
    <name type="scientific">Reticulomyxa filosa</name>
    <dbReference type="NCBI Taxonomy" id="46433"/>
    <lineage>
        <taxon>Eukaryota</taxon>
        <taxon>Sar</taxon>
        <taxon>Rhizaria</taxon>
        <taxon>Retaria</taxon>
        <taxon>Foraminifera</taxon>
        <taxon>Monothalamids</taxon>
        <taxon>Reticulomyxidae</taxon>
        <taxon>Reticulomyxa</taxon>
    </lineage>
</organism>
<evidence type="ECO:0000313" key="2">
    <source>
        <dbReference type="Proteomes" id="UP000023152"/>
    </source>
</evidence>
<sequence length="208" mass="24937">MPSKIIDLCESSDDEKVEIKFDQKKIVTKNRIYRMYSCEFYTWCYLANMAKSRMILEIFSEKKKEIKDNESWIKLISENNKISKRLFELAKIIRKISEFLGFEFYGKGKISTNGLTLQICEKIDEEIEKRGKNEYGKNKVYNKCIERFRFKNFALELFMIMMTIMKVLSFEFKVEFVSEKISYLDKNINFTKKKGQKIRMHSYIVSVK</sequence>
<dbReference type="Proteomes" id="UP000023152">
    <property type="component" value="Unassembled WGS sequence"/>
</dbReference>
<protein>
    <submittedName>
        <fullName evidence="1">Uncharacterized protein</fullName>
    </submittedName>
</protein>
<evidence type="ECO:0000313" key="1">
    <source>
        <dbReference type="EMBL" id="ETO16070.1"/>
    </source>
</evidence>
<gene>
    <name evidence="1" type="ORF">RFI_21291</name>
</gene>
<accession>X6MSI4</accession>
<comment type="caution">
    <text evidence="1">The sequence shown here is derived from an EMBL/GenBank/DDBJ whole genome shotgun (WGS) entry which is preliminary data.</text>
</comment>
<reference evidence="1 2" key="1">
    <citation type="journal article" date="2013" name="Curr. Biol.">
        <title>The Genome of the Foraminiferan Reticulomyxa filosa.</title>
        <authorList>
            <person name="Glockner G."/>
            <person name="Hulsmann N."/>
            <person name="Schleicher M."/>
            <person name="Noegel A.A."/>
            <person name="Eichinger L."/>
            <person name="Gallinger C."/>
            <person name="Pawlowski J."/>
            <person name="Sierra R."/>
            <person name="Euteneuer U."/>
            <person name="Pillet L."/>
            <person name="Moustafa A."/>
            <person name="Platzer M."/>
            <person name="Groth M."/>
            <person name="Szafranski K."/>
            <person name="Schliwa M."/>
        </authorList>
    </citation>
    <scope>NUCLEOTIDE SEQUENCE [LARGE SCALE GENOMIC DNA]</scope>
</reference>
<dbReference type="EMBL" id="ASPP01018597">
    <property type="protein sequence ID" value="ETO16070.1"/>
    <property type="molecule type" value="Genomic_DNA"/>
</dbReference>
<keyword evidence="2" id="KW-1185">Reference proteome</keyword>
<name>X6MSI4_RETFI</name>